<reference evidence="1 2" key="1">
    <citation type="submission" date="2024-09" db="EMBL/GenBank/DDBJ databases">
        <authorList>
            <person name="Sun Q."/>
            <person name="Mori K."/>
        </authorList>
    </citation>
    <scope>NUCLEOTIDE SEQUENCE [LARGE SCALE GENOMIC DNA]</scope>
    <source>
        <strain evidence="1 2">KCTC 23076</strain>
    </source>
</reference>
<accession>A0ABV6S0U2</accession>
<comment type="caution">
    <text evidence="1">The sequence shown here is derived from an EMBL/GenBank/DDBJ whole genome shotgun (WGS) entry which is preliminary data.</text>
</comment>
<evidence type="ECO:0000313" key="2">
    <source>
        <dbReference type="Proteomes" id="UP001589896"/>
    </source>
</evidence>
<name>A0ABV6S0U2_9GAMM</name>
<organism evidence="1 2">
    <name type="scientific">Lysobacter korlensis</name>
    <dbReference type="NCBI Taxonomy" id="553636"/>
    <lineage>
        <taxon>Bacteria</taxon>
        <taxon>Pseudomonadati</taxon>
        <taxon>Pseudomonadota</taxon>
        <taxon>Gammaproteobacteria</taxon>
        <taxon>Lysobacterales</taxon>
        <taxon>Lysobacteraceae</taxon>
        <taxon>Lysobacter</taxon>
    </lineage>
</organism>
<proteinExistence type="predicted"/>
<keyword evidence="2" id="KW-1185">Reference proteome</keyword>
<gene>
    <name evidence="1" type="ORF">ACFFGH_33915</name>
</gene>
<dbReference type="RefSeq" id="WP_386677278.1">
    <property type="nucleotide sequence ID" value="NZ_JBHLTG010000020.1"/>
</dbReference>
<sequence>MSLLATAKEFLAAVTSGDLPDTTVGKSLALSLRTRPIELQYSKATEFSPEIQELALAAAQVALVSHGPSSPELAEYEKDVFYYRYSAPPHPIVSRDEAFKSRWAAQSGGA</sequence>
<dbReference type="Proteomes" id="UP001589896">
    <property type="component" value="Unassembled WGS sequence"/>
</dbReference>
<dbReference type="EMBL" id="JBHLTG010000020">
    <property type="protein sequence ID" value="MFC0682856.1"/>
    <property type="molecule type" value="Genomic_DNA"/>
</dbReference>
<protein>
    <submittedName>
        <fullName evidence="1">Uncharacterized protein</fullName>
    </submittedName>
</protein>
<evidence type="ECO:0000313" key="1">
    <source>
        <dbReference type="EMBL" id="MFC0682856.1"/>
    </source>
</evidence>